<keyword evidence="3" id="KW-1185">Reference proteome</keyword>
<dbReference type="Proteomes" id="UP000184330">
    <property type="component" value="Unassembled WGS sequence"/>
</dbReference>
<protein>
    <submittedName>
        <fullName evidence="2">Uncharacterized protein</fullName>
    </submittedName>
</protein>
<feature type="region of interest" description="Disordered" evidence="1">
    <location>
        <begin position="256"/>
        <end position="316"/>
    </location>
</feature>
<sequence length="440" mass="50251">MTTFTRYFLGSSNQKIDPHMAYGDGASQLQQYSSPKKPAKFQGTPPKDLGISREDTEKNWKREYELLKEVYNKNKLLWEVQEKRIQDIKSEHNAELSKIQRSIFQTLAESHSIKTDDDLQKEVKRLRNEITLWSKKWARSSLDHLNAEDLEHFREQLAQTVLIDPDGAVLGNFIGQKKFLWLLLGALLSYTLHFEIIQNPFFFAKRIDKDRTSTAVASPVFLDPKYMEMCAYMAGVNEIEAHLWRSERVREFQNEEFRRNGRGADAIGTKSSPSSESPAVNDEYPRTPTGPEEADGSMTASSSVENTPGPDSQEDSQCTEAMQLFLSGVAGKLVEDTSEELQSQLDRIFGRAKNLSLNIWARRSNLVCYFAQDMKDELYVDWSEKLVPHTFLLPEDRTTLHNKHFSVLVHPLMEVFGNEEGQACAKGRVLASAVAWFLPE</sequence>
<evidence type="ECO:0000313" key="3">
    <source>
        <dbReference type="Proteomes" id="UP000184330"/>
    </source>
</evidence>
<feature type="region of interest" description="Disordered" evidence="1">
    <location>
        <begin position="29"/>
        <end position="52"/>
    </location>
</feature>
<dbReference type="OrthoDB" id="4156714at2759"/>
<evidence type="ECO:0000313" key="2">
    <source>
        <dbReference type="EMBL" id="CZR66897.1"/>
    </source>
</evidence>
<accession>A0A1L7XPJ8</accession>
<reference evidence="2 3" key="1">
    <citation type="submission" date="2016-03" db="EMBL/GenBank/DDBJ databases">
        <authorList>
            <person name="Ploux O."/>
        </authorList>
    </citation>
    <scope>NUCLEOTIDE SEQUENCE [LARGE SCALE GENOMIC DNA]</scope>
    <source>
        <strain evidence="2 3">UAMH 11012</strain>
    </source>
</reference>
<proteinExistence type="predicted"/>
<name>A0A1L7XPJ8_9HELO</name>
<dbReference type="AlphaFoldDB" id="A0A1L7XPJ8"/>
<organism evidence="2 3">
    <name type="scientific">Phialocephala subalpina</name>
    <dbReference type="NCBI Taxonomy" id="576137"/>
    <lineage>
        <taxon>Eukaryota</taxon>
        <taxon>Fungi</taxon>
        <taxon>Dikarya</taxon>
        <taxon>Ascomycota</taxon>
        <taxon>Pezizomycotina</taxon>
        <taxon>Leotiomycetes</taxon>
        <taxon>Helotiales</taxon>
        <taxon>Mollisiaceae</taxon>
        <taxon>Phialocephala</taxon>
        <taxon>Phialocephala fortinii species complex</taxon>
    </lineage>
</organism>
<feature type="compositionally biased region" description="Polar residues" evidence="1">
    <location>
        <begin position="269"/>
        <end position="278"/>
    </location>
</feature>
<dbReference type="EMBL" id="FJOG01000040">
    <property type="protein sequence ID" value="CZR66897.1"/>
    <property type="molecule type" value="Genomic_DNA"/>
</dbReference>
<evidence type="ECO:0000256" key="1">
    <source>
        <dbReference type="SAM" id="MobiDB-lite"/>
    </source>
</evidence>
<feature type="compositionally biased region" description="Polar residues" evidence="1">
    <location>
        <begin position="298"/>
        <end position="316"/>
    </location>
</feature>
<gene>
    <name evidence="2" type="ORF">PAC_16798</name>
</gene>